<dbReference type="GO" id="GO:0003700">
    <property type="term" value="F:DNA-binding transcription factor activity"/>
    <property type="evidence" value="ECO:0007669"/>
    <property type="project" value="TreeGrafter"/>
</dbReference>
<dbReference type="CDD" id="cd01392">
    <property type="entry name" value="HTH_LacI"/>
    <property type="match status" value="1"/>
</dbReference>
<dbReference type="Gene3D" id="1.10.260.40">
    <property type="entry name" value="lambda repressor-like DNA-binding domains"/>
    <property type="match status" value="1"/>
</dbReference>
<evidence type="ECO:0000256" key="1">
    <source>
        <dbReference type="ARBA" id="ARBA00023015"/>
    </source>
</evidence>
<dbReference type="Proteomes" id="UP000310458">
    <property type="component" value="Unassembled WGS sequence"/>
</dbReference>
<dbReference type="AlphaFoldDB" id="A0A5R9B7R3"/>
<keyword evidence="1" id="KW-0805">Transcription regulation</keyword>
<evidence type="ECO:0000313" key="6">
    <source>
        <dbReference type="EMBL" id="TLP93513.1"/>
    </source>
</evidence>
<dbReference type="PROSITE" id="PS00356">
    <property type="entry name" value="HTH_LACI_1"/>
    <property type="match status" value="1"/>
</dbReference>
<gene>
    <name evidence="6" type="ORF">FEF26_13330</name>
</gene>
<dbReference type="CDD" id="cd06267">
    <property type="entry name" value="PBP1_LacI_sugar_binding-like"/>
    <property type="match status" value="1"/>
</dbReference>
<reference evidence="6 7" key="1">
    <citation type="submission" date="2019-05" db="EMBL/GenBank/DDBJ databases">
        <title>Nesterenkonia sp. GY074 isolated from the Southern Atlantic Ocean.</title>
        <authorList>
            <person name="Zhang G."/>
        </authorList>
    </citation>
    <scope>NUCLEOTIDE SEQUENCE [LARGE SCALE GENOMIC DNA]</scope>
    <source>
        <strain evidence="6 7">GY074</strain>
    </source>
</reference>
<feature type="domain" description="HTH lacI-type" evidence="5">
    <location>
        <begin position="19"/>
        <end position="73"/>
    </location>
</feature>
<dbReference type="SUPFAM" id="SSF53822">
    <property type="entry name" value="Periplasmic binding protein-like I"/>
    <property type="match status" value="1"/>
</dbReference>
<name>A0A5R9B7R3_9MICC</name>
<dbReference type="OrthoDB" id="3227375at2"/>
<dbReference type="PANTHER" id="PTHR30146">
    <property type="entry name" value="LACI-RELATED TRANSCRIPTIONAL REPRESSOR"/>
    <property type="match status" value="1"/>
</dbReference>
<dbReference type="RefSeq" id="WP_138254033.1">
    <property type="nucleotide sequence ID" value="NZ_VAVZ01000044.1"/>
</dbReference>
<dbReference type="InterPro" id="IPR000843">
    <property type="entry name" value="HTH_LacI"/>
</dbReference>
<evidence type="ECO:0000256" key="3">
    <source>
        <dbReference type="ARBA" id="ARBA00023163"/>
    </source>
</evidence>
<dbReference type="EMBL" id="VAVZ01000044">
    <property type="protein sequence ID" value="TLP93513.1"/>
    <property type="molecule type" value="Genomic_DNA"/>
</dbReference>
<dbReference type="SMART" id="SM00354">
    <property type="entry name" value="HTH_LACI"/>
    <property type="match status" value="1"/>
</dbReference>
<proteinExistence type="predicted"/>
<evidence type="ECO:0000256" key="4">
    <source>
        <dbReference type="SAM" id="MobiDB-lite"/>
    </source>
</evidence>
<keyword evidence="3" id="KW-0804">Transcription</keyword>
<evidence type="ECO:0000259" key="5">
    <source>
        <dbReference type="PROSITE" id="PS50932"/>
    </source>
</evidence>
<keyword evidence="2" id="KW-0238">DNA-binding</keyword>
<feature type="region of interest" description="Disordered" evidence="4">
    <location>
        <begin position="342"/>
        <end position="362"/>
    </location>
</feature>
<protein>
    <submittedName>
        <fullName evidence="6">LacI family transcriptional regulator</fullName>
    </submittedName>
</protein>
<dbReference type="InterPro" id="IPR046335">
    <property type="entry name" value="LacI/GalR-like_sensor"/>
</dbReference>
<comment type="caution">
    <text evidence="6">The sequence shown here is derived from an EMBL/GenBank/DDBJ whole genome shotgun (WGS) entry which is preliminary data.</text>
</comment>
<dbReference type="InterPro" id="IPR010982">
    <property type="entry name" value="Lambda_DNA-bd_dom_sf"/>
</dbReference>
<accession>A0A5R9B7R3</accession>
<dbReference type="Gene3D" id="3.40.50.2300">
    <property type="match status" value="2"/>
</dbReference>
<organism evidence="6 7">
    <name type="scientific">Nesterenkonia salmonea</name>
    <dbReference type="NCBI Taxonomy" id="1804987"/>
    <lineage>
        <taxon>Bacteria</taxon>
        <taxon>Bacillati</taxon>
        <taxon>Actinomycetota</taxon>
        <taxon>Actinomycetes</taxon>
        <taxon>Micrococcales</taxon>
        <taxon>Micrococcaceae</taxon>
        <taxon>Nesterenkonia</taxon>
    </lineage>
</organism>
<dbReference type="PANTHER" id="PTHR30146:SF155">
    <property type="entry name" value="ALANINE RACEMASE"/>
    <property type="match status" value="1"/>
</dbReference>
<dbReference type="Pfam" id="PF00356">
    <property type="entry name" value="LacI"/>
    <property type="match status" value="1"/>
</dbReference>
<dbReference type="Pfam" id="PF13377">
    <property type="entry name" value="Peripla_BP_3"/>
    <property type="match status" value="1"/>
</dbReference>
<evidence type="ECO:0000313" key="7">
    <source>
        <dbReference type="Proteomes" id="UP000310458"/>
    </source>
</evidence>
<dbReference type="PROSITE" id="PS50932">
    <property type="entry name" value="HTH_LACI_2"/>
    <property type="match status" value="1"/>
</dbReference>
<keyword evidence="7" id="KW-1185">Reference proteome</keyword>
<evidence type="ECO:0000256" key="2">
    <source>
        <dbReference type="ARBA" id="ARBA00023125"/>
    </source>
</evidence>
<dbReference type="InterPro" id="IPR028082">
    <property type="entry name" value="Peripla_BP_I"/>
</dbReference>
<dbReference type="GO" id="GO:0000976">
    <property type="term" value="F:transcription cis-regulatory region binding"/>
    <property type="evidence" value="ECO:0007669"/>
    <property type="project" value="TreeGrafter"/>
</dbReference>
<dbReference type="SUPFAM" id="SSF47413">
    <property type="entry name" value="lambda repressor-like DNA-binding domains"/>
    <property type="match status" value="1"/>
</dbReference>
<sequence length="362" mass="39774">MPPKLTPSAPARRRMDRQPTIHDVAEAAGVSKSAVSLAIRNQRGVSEATRERILGIAQELGYKSNVWARSLVQGRTGLVGILLQDLGNSYHRDVTAGVEDAATENDLRLVIGHGRRDTQRLQTELDSLLALGVEGVVIISSWVPPQYLERINKRVPLVVVGRLPNHVPGVDTVANRDEIGARLAVEHLTSLGHTNIAHLTSSTRPAAMHRRAAFSEMMRARLPGVEPQVEGPEQLESAIKYLVFQIQQEKDAPTAVFTQNDRVAADLVGACLDAGVRLPEQLSIVGYDNSSICRMLRPQLTSVDQPRIEMGRLALEMLRERLGGRMEDKHVTIAPELVVRGSTQPLLEPDGEERQRAPTMVD</sequence>